<protein>
    <recommendedName>
        <fullName evidence="1">DUF4440 domain-containing protein</fullName>
    </recommendedName>
</protein>
<dbReference type="RefSeq" id="WP_013368489.1">
    <property type="nucleotide sequence ID" value="NC_017386.1"/>
</dbReference>
<name>F9YB12_KETVW</name>
<dbReference type="OrthoDB" id="7353854at2"/>
<keyword evidence="2" id="KW-0614">Plasmid</keyword>
<organism evidence="2 3">
    <name type="scientific">Ketogulonicigenium vulgare (strain WSH-001)</name>
    <dbReference type="NCBI Taxonomy" id="759362"/>
    <lineage>
        <taxon>Bacteria</taxon>
        <taxon>Pseudomonadati</taxon>
        <taxon>Pseudomonadota</taxon>
        <taxon>Alphaproteobacteria</taxon>
        <taxon>Rhodobacterales</taxon>
        <taxon>Roseobacteraceae</taxon>
        <taxon>Ketogulonicigenium</taxon>
    </lineage>
</organism>
<geneLocation type="plasmid" evidence="3">
    <name>pKVU_100</name>
</geneLocation>
<dbReference type="EMBL" id="CP002019">
    <property type="protein sequence ID" value="AEM42564.1"/>
    <property type="molecule type" value="Genomic_DNA"/>
</dbReference>
<dbReference type="AlphaFoldDB" id="F9YB12"/>
<proteinExistence type="predicted"/>
<sequence length="116" mass="12915">MIQDDIWAMEEAFWLRGPDFYRLHLAPTAVMVFPDAMGILMGEAIISTLEGASRWDQVTLQNKHAIESDHCLTLVYDALASRKGAQGYRATCSSTYARGEGGWKLLCHHQSARAAD</sequence>
<evidence type="ECO:0000313" key="3">
    <source>
        <dbReference type="Proteomes" id="UP000000692"/>
    </source>
</evidence>
<keyword evidence="3" id="KW-1185">Reference proteome</keyword>
<reference evidence="2 3" key="1">
    <citation type="journal article" date="2011" name="J. Bacteriol.">
        <title>Complete genome sequence of the industrial strain Ketogulonicigenium vulgare WSH-001.</title>
        <authorList>
            <person name="Liu L."/>
            <person name="Li Y."/>
            <person name="Zhang J."/>
            <person name="Zhou Z."/>
            <person name="Liu J."/>
            <person name="Li X."/>
            <person name="Zhou J."/>
            <person name="Du G."/>
            <person name="Wang L."/>
            <person name="Chen J."/>
        </authorList>
    </citation>
    <scope>NUCLEOTIDE SEQUENCE [LARGE SCALE GENOMIC DNA]</scope>
    <source>
        <strain evidence="2 3">WSH-001</strain>
        <plasmid evidence="3">pKVU_100</plasmid>
    </source>
</reference>
<dbReference type="HOGENOM" id="CLU_147392_1_0_5"/>
<feature type="domain" description="DUF4440" evidence="1">
    <location>
        <begin position="9"/>
        <end position="105"/>
    </location>
</feature>
<evidence type="ECO:0000313" key="2">
    <source>
        <dbReference type="EMBL" id="AEM42564.1"/>
    </source>
</evidence>
<gene>
    <name evidence="2" type="ordered locus">KVU_PA0145</name>
</gene>
<dbReference type="SUPFAM" id="SSF54427">
    <property type="entry name" value="NTF2-like"/>
    <property type="match status" value="1"/>
</dbReference>
<dbReference type="InterPro" id="IPR032710">
    <property type="entry name" value="NTF2-like_dom_sf"/>
</dbReference>
<evidence type="ECO:0000259" key="1">
    <source>
        <dbReference type="Pfam" id="PF14534"/>
    </source>
</evidence>
<dbReference type="InterPro" id="IPR027843">
    <property type="entry name" value="DUF4440"/>
</dbReference>
<dbReference type="KEGG" id="kvl:KVU_PA0145"/>
<dbReference type="Proteomes" id="UP000000692">
    <property type="component" value="Plasmid 1"/>
</dbReference>
<accession>F9YB12</accession>
<dbReference type="Pfam" id="PF14534">
    <property type="entry name" value="DUF4440"/>
    <property type="match status" value="1"/>
</dbReference>